<keyword evidence="2" id="KW-1185">Reference proteome</keyword>
<dbReference type="OrthoDB" id="4708870at2759"/>
<name>A0A6A7B9Y0_9PLEO</name>
<proteinExistence type="predicted"/>
<dbReference type="Proteomes" id="UP000799423">
    <property type="component" value="Unassembled WGS sequence"/>
</dbReference>
<dbReference type="EMBL" id="MU006300">
    <property type="protein sequence ID" value="KAF2852022.1"/>
    <property type="molecule type" value="Genomic_DNA"/>
</dbReference>
<sequence>MGGLAFVNYTGSNGKPVHTPRMPPEVYRQVAHDCQIKLEALFERVYIPRDAPAKADYGDIDFLVEGIRQPTTTNIWTAIMNVLSAHLHLPNGESHSYAVAHPTIADAYVQVDVELSPGNGTTDSTELFQWTLFMKGDSDLLQIIGIAHRSLGLTCNDRGFHVRVQEIEPYNKKSALIFLTRDPVKAMEFYGFDVPKYQAGFADETDLFGWASSSRFFSRDIFEHRVEKANDRSRQAKRPMYRRFVEEYMPAHPHRGTTTTITRQEVLQEALQFFDKHAEYEEMMRGHRLKEAEEDLWKDIRERLPVEGNSLGMALKSLRRWVAFQDGKPCIASEVQEYTAWISLMVTGSKNAVLDWILENWKQAKALEKARTAAVKEAAKSA</sequence>
<reference evidence="1" key="1">
    <citation type="submission" date="2020-01" db="EMBL/GenBank/DDBJ databases">
        <authorList>
            <consortium name="DOE Joint Genome Institute"/>
            <person name="Haridas S."/>
            <person name="Albert R."/>
            <person name="Binder M."/>
            <person name="Bloem J."/>
            <person name="Labutti K."/>
            <person name="Salamov A."/>
            <person name="Andreopoulos B."/>
            <person name="Baker S.E."/>
            <person name="Barry K."/>
            <person name="Bills G."/>
            <person name="Bluhm B.H."/>
            <person name="Cannon C."/>
            <person name="Castanera R."/>
            <person name="Culley D.E."/>
            <person name="Daum C."/>
            <person name="Ezra D."/>
            <person name="Gonzalez J.B."/>
            <person name="Henrissat B."/>
            <person name="Kuo A."/>
            <person name="Liang C."/>
            <person name="Lipzen A."/>
            <person name="Lutzoni F."/>
            <person name="Magnuson J."/>
            <person name="Mondo S."/>
            <person name="Nolan M."/>
            <person name="Ohm R."/>
            <person name="Pangilinan J."/>
            <person name="Park H.-J."/>
            <person name="Ramirez L."/>
            <person name="Alfaro M."/>
            <person name="Sun H."/>
            <person name="Tritt A."/>
            <person name="Yoshinaga Y."/>
            <person name="Zwiers L.-H."/>
            <person name="Turgeon B.G."/>
            <person name="Goodwin S.B."/>
            <person name="Spatafora J.W."/>
            <person name="Crous P.W."/>
            <person name="Grigoriev I.V."/>
        </authorList>
    </citation>
    <scope>NUCLEOTIDE SEQUENCE</scope>
    <source>
        <strain evidence="1">IPT5</strain>
    </source>
</reference>
<evidence type="ECO:0000313" key="2">
    <source>
        <dbReference type="Proteomes" id="UP000799423"/>
    </source>
</evidence>
<evidence type="ECO:0000313" key="1">
    <source>
        <dbReference type="EMBL" id="KAF2852022.1"/>
    </source>
</evidence>
<accession>A0A6A7B9Y0</accession>
<dbReference type="AlphaFoldDB" id="A0A6A7B9Y0"/>
<gene>
    <name evidence="1" type="ORF">T440DRAFT_49866</name>
</gene>
<protein>
    <submittedName>
        <fullName evidence="1">Uncharacterized protein</fullName>
    </submittedName>
</protein>
<organism evidence="1 2">
    <name type="scientific">Plenodomus tracheiphilus IPT5</name>
    <dbReference type="NCBI Taxonomy" id="1408161"/>
    <lineage>
        <taxon>Eukaryota</taxon>
        <taxon>Fungi</taxon>
        <taxon>Dikarya</taxon>
        <taxon>Ascomycota</taxon>
        <taxon>Pezizomycotina</taxon>
        <taxon>Dothideomycetes</taxon>
        <taxon>Pleosporomycetidae</taxon>
        <taxon>Pleosporales</taxon>
        <taxon>Pleosporineae</taxon>
        <taxon>Leptosphaeriaceae</taxon>
        <taxon>Plenodomus</taxon>
    </lineage>
</organism>